<dbReference type="RefSeq" id="WP_328851450.1">
    <property type="nucleotide sequence ID" value="NZ_CP108084.1"/>
</dbReference>
<evidence type="ECO:0000256" key="2">
    <source>
        <dbReference type="ARBA" id="ARBA00022741"/>
    </source>
</evidence>
<reference evidence="6" key="1">
    <citation type="submission" date="2022-10" db="EMBL/GenBank/DDBJ databases">
        <title>The complete genomes of actinobacterial strains from the NBC collection.</title>
        <authorList>
            <person name="Joergensen T.S."/>
            <person name="Alvarez Arevalo M."/>
            <person name="Sterndorff E.B."/>
            <person name="Faurdal D."/>
            <person name="Vuksanovic O."/>
            <person name="Mourched A.-S."/>
            <person name="Charusanti P."/>
            <person name="Shaw S."/>
            <person name="Blin K."/>
            <person name="Weber T."/>
        </authorList>
    </citation>
    <scope>NUCLEOTIDE SEQUENCE</scope>
    <source>
        <strain evidence="6">NBC_00256</strain>
    </source>
</reference>
<sequence length="260" mass="27112">MDSVRSPDWPAAPLGGLAANSAAARYGTPSGPAPAVGRAQPPHPAEPAYPPAHPPAPPAPVAGPRPEAHPGPREAPPVPVKILIAGGFGVGKTTTVGAISEIAPLTTEAEMTSAGIGIDDPGARSAKTTTTVAMDFGCVTIDRSLKLYLFGTPGQARFGFMWDDLARGALGALVVVDSSRLDDCYPVVDYFEQAGLPFVVGVNAFDGRLALDLDAIRWALAIGEHVPLVRFDARDRLSVRDTLLVVLDRALQRATRDRGA</sequence>
<organism evidence="6 7">
    <name type="scientific">Micromonospora globbae</name>
    <dbReference type="NCBI Taxonomy" id="1894969"/>
    <lineage>
        <taxon>Bacteria</taxon>
        <taxon>Bacillati</taxon>
        <taxon>Actinomycetota</taxon>
        <taxon>Actinomycetes</taxon>
        <taxon>Micromonosporales</taxon>
        <taxon>Micromonosporaceae</taxon>
        <taxon>Micromonospora</taxon>
    </lineage>
</organism>
<keyword evidence="4" id="KW-0342">GTP-binding</keyword>
<dbReference type="InterPro" id="IPR004130">
    <property type="entry name" value="Gpn"/>
</dbReference>
<evidence type="ECO:0000256" key="3">
    <source>
        <dbReference type="ARBA" id="ARBA00022801"/>
    </source>
</evidence>
<keyword evidence="3" id="KW-0378">Hydrolase</keyword>
<dbReference type="PANTHER" id="PTHR42708">
    <property type="entry name" value="ATP/GTP-BINDING PROTEIN-RELATED"/>
    <property type="match status" value="1"/>
</dbReference>
<dbReference type="CDD" id="cd00882">
    <property type="entry name" value="Ras_like_GTPase"/>
    <property type="match status" value="1"/>
</dbReference>
<comment type="similarity">
    <text evidence="1">Belongs to the GPN-loop GTPase family.</text>
</comment>
<keyword evidence="7" id="KW-1185">Reference proteome</keyword>
<dbReference type="Gene3D" id="3.40.50.300">
    <property type="entry name" value="P-loop containing nucleotide triphosphate hydrolases"/>
    <property type="match status" value="1"/>
</dbReference>
<feature type="region of interest" description="Disordered" evidence="5">
    <location>
        <begin position="22"/>
        <end position="78"/>
    </location>
</feature>
<dbReference type="EMBL" id="CP108084">
    <property type="protein sequence ID" value="WUP49244.1"/>
    <property type="molecule type" value="Genomic_DNA"/>
</dbReference>
<name>A0ABZ1S5U3_9ACTN</name>
<dbReference type="Pfam" id="PF03029">
    <property type="entry name" value="ATP_bind_1"/>
    <property type="match status" value="1"/>
</dbReference>
<dbReference type="Proteomes" id="UP001432190">
    <property type="component" value="Chromosome"/>
</dbReference>
<evidence type="ECO:0000256" key="1">
    <source>
        <dbReference type="ARBA" id="ARBA00005290"/>
    </source>
</evidence>
<accession>A0ABZ1S5U3</accession>
<dbReference type="SUPFAM" id="SSF52540">
    <property type="entry name" value="P-loop containing nucleoside triphosphate hydrolases"/>
    <property type="match status" value="1"/>
</dbReference>
<evidence type="ECO:0000256" key="4">
    <source>
        <dbReference type="ARBA" id="ARBA00023134"/>
    </source>
</evidence>
<evidence type="ECO:0000256" key="5">
    <source>
        <dbReference type="SAM" id="MobiDB-lite"/>
    </source>
</evidence>
<dbReference type="InterPro" id="IPR052705">
    <property type="entry name" value="Gliding_Motility_GTPase"/>
</dbReference>
<protein>
    <submittedName>
        <fullName evidence="6">ATP/GTP-binding protein</fullName>
    </submittedName>
</protein>
<proteinExistence type="inferred from homology"/>
<evidence type="ECO:0000313" key="6">
    <source>
        <dbReference type="EMBL" id="WUP49244.1"/>
    </source>
</evidence>
<dbReference type="PANTHER" id="PTHR42708:SF1">
    <property type="entry name" value="GLIDING MOTILITY PROTEIN MGLA"/>
    <property type="match status" value="1"/>
</dbReference>
<evidence type="ECO:0000313" key="7">
    <source>
        <dbReference type="Proteomes" id="UP001432190"/>
    </source>
</evidence>
<keyword evidence="2" id="KW-0547">Nucleotide-binding</keyword>
<dbReference type="InterPro" id="IPR027417">
    <property type="entry name" value="P-loop_NTPase"/>
</dbReference>
<gene>
    <name evidence="6" type="ORF">OG994_27445</name>
</gene>
<feature type="compositionally biased region" description="Pro residues" evidence="5">
    <location>
        <begin position="41"/>
        <end position="63"/>
    </location>
</feature>